<dbReference type="OrthoDB" id="1022638at2759"/>
<proteinExistence type="predicted"/>
<organism evidence="3 4">
    <name type="scientific">Teratosphaeria nubilosa</name>
    <dbReference type="NCBI Taxonomy" id="161662"/>
    <lineage>
        <taxon>Eukaryota</taxon>
        <taxon>Fungi</taxon>
        <taxon>Dikarya</taxon>
        <taxon>Ascomycota</taxon>
        <taxon>Pezizomycotina</taxon>
        <taxon>Dothideomycetes</taxon>
        <taxon>Dothideomycetidae</taxon>
        <taxon>Mycosphaerellales</taxon>
        <taxon>Teratosphaeriaceae</taxon>
        <taxon>Teratosphaeria</taxon>
    </lineage>
</organism>
<feature type="region of interest" description="Disordered" evidence="1">
    <location>
        <begin position="1"/>
        <end position="37"/>
    </location>
</feature>
<dbReference type="Gene3D" id="3.30.710.10">
    <property type="entry name" value="Potassium Channel Kv1.1, Chain A"/>
    <property type="match status" value="1"/>
</dbReference>
<dbReference type="Proteomes" id="UP000799436">
    <property type="component" value="Unassembled WGS sequence"/>
</dbReference>
<dbReference type="PROSITE" id="PS50097">
    <property type="entry name" value="BTB"/>
    <property type="match status" value="1"/>
</dbReference>
<evidence type="ECO:0000256" key="1">
    <source>
        <dbReference type="SAM" id="MobiDB-lite"/>
    </source>
</evidence>
<dbReference type="PANTHER" id="PTHR47843">
    <property type="entry name" value="BTB DOMAIN-CONTAINING PROTEIN-RELATED"/>
    <property type="match status" value="1"/>
</dbReference>
<dbReference type="Pfam" id="PF00651">
    <property type="entry name" value="BTB"/>
    <property type="match status" value="1"/>
</dbReference>
<feature type="compositionally biased region" description="Basic and acidic residues" evidence="1">
    <location>
        <begin position="19"/>
        <end position="35"/>
    </location>
</feature>
<protein>
    <recommendedName>
        <fullName evidence="2">BTB domain-containing protein</fullName>
    </recommendedName>
</protein>
<evidence type="ECO:0000259" key="2">
    <source>
        <dbReference type="PROSITE" id="PS50097"/>
    </source>
</evidence>
<dbReference type="InterPro" id="IPR000210">
    <property type="entry name" value="BTB/POZ_dom"/>
</dbReference>
<dbReference type="PANTHER" id="PTHR47843:SF2">
    <property type="entry name" value="BTB DOMAIN-CONTAINING PROTEIN"/>
    <property type="match status" value="1"/>
</dbReference>
<dbReference type="AlphaFoldDB" id="A0A6G1LLQ7"/>
<evidence type="ECO:0000313" key="3">
    <source>
        <dbReference type="EMBL" id="KAF2773837.1"/>
    </source>
</evidence>
<dbReference type="CDD" id="cd18186">
    <property type="entry name" value="BTB_POZ_ZBTB_KLHL-like"/>
    <property type="match status" value="1"/>
</dbReference>
<dbReference type="EMBL" id="ML995809">
    <property type="protein sequence ID" value="KAF2773837.1"/>
    <property type="molecule type" value="Genomic_DNA"/>
</dbReference>
<dbReference type="SUPFAM" id="SSF54695">
    <property type="entry name" value="POZ domain"/>
    <property type="match status" value="1"/>
</dbReference>
<accession>A0A6G1LLQ7</accession>
<feature type="domain" description="BTB" evidence="2">
    <location>
        <begin position="43"/>
        <end position="114"/>
    </location>
</feature>
<name>A0A6G1LLQ7_9PEZI</name>
<evidence type="ECO:0000313" key="4">
    <source>
        <dbReference type="Proteomes" id="UP000799436"/>
    </source>
</evidence>
<dbReference type="InterPro" id="IPR011333">
    <property type="entry name" value="SKP1/BTB/POZ_sf"/>
</dbReference>
<sequence length="257" mass="28758">MPRPRLGTTNSAQPKKRRESGSKRKSDCESKDGHPSKRGRYAAALTVVVGDEDDKLKFSVHKDPLCSSSEYFKVACSACWREGRPEVIEVSHISPQIFEVYLHYVYTGELDIDAAGLADQSPAEGTPAFRKHLGRGLVNLYIAADVLMDQKLKNTIIDETYSGMRRLLVEYRAIAGSTVQFFEEGYGSLPKSFLAQLGLVQNKVLRELRTSDGGCGYPKPTFERRKKFYDGDQKEVDNDYYVLELDETNGSPAAQET</sequence>
<gene>
    <name evidence="3" type="ORF">EJ03DRAFT_347243</name>
</gene>
<keyword evidence="4" id="KW-1185">Reference proteome</keyword>
<reference evidence="3" key="1">
    <citation type="journal article" date="2020" name="Stud. Mycol.">
        <title>101 Dothideomycetes genomes: a test case for predicting lifestyles and emergence of pathogens.</title>
        <authorList>
            <person name="Haridas S."/>
            <person name="Albert R."/>
            <person name="Binder M."/>
            <person name="Bloem J."/>
            <person name="Labutti K."/>
            <person name="Salamov A."/>
            <person name="Andreopoulos B."/>
            <person name="Baker S."/>
            <person name="Barry K."/>
            <person name="Bills G."/>
            <person name="Bluhm B."/>
            <person name="Cannon C."/>
            <person name="Castanera R."/>
            <person name="Culley D."/>
            <person name="Daum C."/>
            <person name="Ezra D."/>
            <person name="Gonzalez J."/>
            <person name="Henrissat B."/>
            <person name="Kuo A."/>
            <person name="Liang C."/>
            <person name="Lipzen A."/>
            <person name="Lutzoni F."/>
            <person name="Magnuson J."/>
            <person name="Mondo S."/>
            <person name="Nolan M."/>
            <person name="Ohm R."/>
            <person name="Pangilinan J."/>
            <person name="Park H.-J."/>
            <person name="Ramirez L."/>
            <person name="Alfaro M."/>
            <person name="Sun H."/>
            <person name="Tritt A."/>
            <person name="Yoshinaga Y."/>
            <person name="Zwiers L.-H."/>
            <person name="Turgeon B."/>
            <person name="Goodwin S."/>
            <person name="Spatafora J."/>
            <person name="Crous P."/>
            <person name="Grigoriev I."/>
        </authorList>
    </citation>
    <scope>NUCLEOTIDE SEQUENCE</scope>
    <source>
        <strain evidence="3">CBS 116005</strain>
    </source>
</reference>